<proteinExistence type="predicted"/>
<evidence type="ECO:0000313" key="1">
    <source>
        <dbReference type="EMBL" id="QHT13475.1"/>
    </source>
</evidence>
<sequence length="134" mass="15934">MTLYFGLPLTYMETIRILGLNYDSIIKEIKKSYTGNYFEPYIVEYINRYLSNIQLHSTDKGQYILGYEIQDVSVFNKKFMNVDEFMIKIINLRTEFAKEMSKLNADLRQVTLEHLEDEQEVVNNPIPYIIGWDK</sequence>
<accession>A0A6C0DCW8</accession>
<organism evidence="1">
    <name type="scientific">viral metagenome</name>
    <dbReference type="NCBI Taxonomy" id="1070528"/>
    <lineage>
        <taxon>unclassified sequences</taxon>
        <taxon>metagenomes</taxon>
        <taxon>organismal metagenomes</taxon>
    </lineage>
</organism>
<protein>
    <submittedName>
        <fullName evidence="1">Uncharacterized protein</fullName>
    </submittedName>
</protein>
<reference evidence="1" key="1">
    <citation type="journal article" date="2020" name="Nature">
        <title>Giant virus diversity and host interactions through global metagenomics.</title>
        <authorList>
            <person name="Schulz F."/>
            <person name="Roux S."/>
            <person name="Paez-Espino D."/>
            <person name="Jungbluth S."/>
            <person name="Walsh D.A."/>
            <person name="Denef V.J."/>
            <person name="McMahon K.D."/>
            <person name="Konstantinidis K.T."/>
            <person name="Eloe-Fadrosh E.A."/>
            <person name="Kyrpides N.C."/>
            <person name="Woyke T."/>
        </authorList>
    </citation>
    <scope>NUCLEOTIDE SEQUENCE</scope>
    <source>
        <strain evidence="1">GVMAG-M-3300023174-131</strain>
    </source>
</reference>
<dbReference type="AlphaFoldDB" id="A0A6C0DCW8"/>
<dbReference type="EMBL" id="MN739569">
    <property type="protein sequence ID" value="QHT13475.1"/>
    <property type="molecule type" value="Genomic_DNA"/>
</dbReference>
<name>A0A6C0DCW8_9ZZZZ</name>